<reference evidence="2 3" key="1">
    <citation type="submission" date="2019-03" db="EMBL/GenBank/DDBJ databases">
        <title>First draft genome of Liparis tanakae, snailfish: a comprehensive survey of snailfish specific genes.</title>
        <authorList>
            <person name="Kim W."/>
            <person name="Song I."/>
            <person name="Jeong J.-H."/>
            <person name="Kim D."/>
            <person name="Kim S."/>
            <person name="Ryu S."/>
            <person name="Song J.Y."/>
            <person name="Lee S.K."/>
        </authorList>
    </citation>
    <scope>NUCLEOTIDE SEQUENCE [LARGE SCALE GENOMIC DNA]</scope>
    <source>
        <tissue evidence="2">Muscle</tissue>
    </source>
</reference>
<organism evidence="2 3">
    <name type="scientific">Liparis tanakae</name>
    <name type="common">Tanaka's snailfish</name>
    <dbReference type="NCBI Taxonomy" id="230148"/>
    <lineage>
        <taxon>Eukaryota</taxon>
        <taxon>Metazoa</taxon>
        <taxon>Chordata</taxon>
        <taxon>Craniata</taxon>
        <taxon>Vertebrata</taxon>
        <taxon>Euteleostomi</taxon>
        <taxon>Actinopterygii</taxon>
        <taxon>Neopterygii</taxon>
        <taxon>Teleostei</taxon>
        <taxon>Neoteleostei</taxon>
        <taxon>Acanthomorphata</taxon>
        <taxon>Eupercaria</taxon>
        <taxon>Perciformes</taxon>
        <taxon>Cottioidei</taxon>
        <taxon>Cottales</taxon>
        <taxon>Liparidae</taxon>
        <taxon>Liparis</taxon>
    </lineage>
</organism>
<proteinExistence type="predicted"/>
<protein>
    <submittedName>
        <fullName evidence="2">Uncharacterized protein</fullName>
    </submittedName>
</protein>
<feature type="region of interest" description="Disordered" evidence="1">
    <location>
        <begin position="54"/>
        <end position="74"/>
    </location>
</feature>
<evidence type="ECO:0000313" key="2">
    <source>
        <dbReference type="EMBL" id="TNN63046.1"/>
    </source>
</evidence>
<dbReference type="Proteomes" id="UP000314294">
    <property type="component" value="Unassembled WGS sequence"/>
</dbReference>
<sequence>METWSLNNTGSSLIWECTRGMKPSQRLKAFMQLCRWAKWSGSAHREDLEPLVWRNTDERGGGTQEATSLMNPYPTEERHADLDIRVVIGRGVVKERPHAGEAAPYRGHLVMTWQEV</sequence>
<keyword evidence="3" id="KW-1185">Reference proteome</keyword>
<dbReference type="AlphaFoldDB" id="A0A4Z2HBA8"/>
<accession>A0A4Z2HBA8</accession>
<evidence type="ECO:0000256" key="1">
    <source>
        <dbReference type="SAM" id="MobiDB-lite"/>
    </source>
</evidence>
<gene>
    <name evidence="2" type="ORF">EYF80_026774</name>
</gene>
<name>A0A4Z2HBA8_9TELE</name>
<dbReference type="EMBL" id="SRLO01000281">
    <property type="protein sequence ID" value="TNN63046.1"/>
    <property type="molecule type" value="Genomic_DNA"/>
</dbReference>
<evidence type="ECO:0000313" key="3">
    <source>
        <dbReference type="Proteomes" id="UP000314294"/>
    </source>
</evidence>
<comment type="caution">
    <text evidence="2">The sequence shown here is derived from an EMBL/GenBank/DDBJ whole genome shotgun (WGS) entry which is preliminary data.</text>
</comment>